<keyword evidence="1" id="KW-0472">Membrane</keyword>
<name>A0A023C0W3_9FLAO</name>
<protein>
    <submittedName>
        <fullName evidence="2">Membrane protein</fullName>
    </submittedName>
</protein>
<comment type="caution">
    <text evidence="2">The sequence shown here is derived from an EMBL/GenBank/DDBJ whole genome shotgun (WGS) entry which is preliminary data.</text>
</comment>
<keyword evidence="1" id="KW-1133">Transmembrane helix</keyword>
<dbReference type="eggNOG" id="ENOG502Z81J">
    <property type="taxonomic scope" value="Bacteria"/>
</dbReference>
<dbReference type="OrthoDB" id="655954at2"/>
<dbReference type="Proteomes" id="UP000023541">
    <property type="component" value="Unassembled WGS sequence"/>
</dbReference>
<dbReference type="RefSeq" id="WP_034238614.1">
    <property type="nucleotide sequence ID" value="NZ_AQRA01000001.1"/>
</dbReference>
<keyword evidence="1" id="KW-0812">Transmembrane</keyword>
<feature type="transmembrane region" description="Helical" evidence="1">
    <location>
        <begin position="48"/>
        <end position="67"/>
    </location>
</feature>
<dbReference type="AlphaFoldDB" id="A0A023C0W3"/>
<keyword evidence="3" id="KW-1185">Reference proteome</keyword>
<dbReference type="InterPro" id="IPR009045">
    <property type="entry name" value="Zn_M74/Hedgehog-like"/>
</dbReference>
<accession>A0A023C0W3</accession>
<reference evidence="2 3" key="1">
    <citation type="submission" date="2014-04" db="EMBL/GenBank/DDBJ databases">
        <title>Aquimarina sp. 22II-S11-z7 Genome Sequencing.</title>
        <authorList>
            <person name="Lai Q."/>
        </authorList>
    </citation>
    <scope>NUCLEOTIDE SEQUENCE [LARGE SCALE GENOMIC DNA]</scope>
    <source>
        <strain evidence="2 3">22II-S11-z7</strain>
    </source>
</reference>
<dbReference type="Gene3D" id="3.30.1380.10">
    <property type="match status" value="1"/>
</dbReference>
<proteinExistence type="predicted"/>
<gene>
    <name evidence="2" type="ORF">ATO12_03405</name>
</gene>
<sequence length="269" mass="31189">MVKKIAKLVLKLLLFLFLTALTQIGGVIYVLIELLVKRNIHKYRFKKTIIFLISYIGITFLIVPYIAPLFGREKIKDTTQIKAHSFVTKLLNRNYVRPELHIALKEIANSFHQTNPNVALVYLDANFPFIDGFSLLPHLSHNDGKKIDISFIYLDHNYQITNKKPSVSGYGIFESPTQQEYNQTVICKQKGNWQYDFTKYITLGTLNKGLKFSKKATKDLLLAIVKQKQIEKVFIEPHLKNRLKIQSAKIRFHGCQAVRHDDHIHIQLK</sequence>
<feature type="transmembrane region" description="Helical" evidence="1">
    <location>
        <begin position="12"/>
        <end position="36"/>
    </location>
</feature>
<evidence type="ECO:0000313" key="3">
    <source>
        <dbReference type="Proteomes" id="UP000023541"/>
    </source>
</evidence>
<evidence type="ECO:0000313" key="2">
    <source>
        <dbReference type="EMBL" id="EZH75849.1"/>
    </source>
</evidence>
<evidence type="ECO:0000256" key="1">
    <source>
        <dbReference type="SAM" id="Phobius"/>
    </source>
</evidence>
<organism evidence="2 3">
    <name type="scientific">Aquimarina atlantica</name>
    <dbReference type="NCBI Taxonomy" id="1317122"/>
    <lineage>
        <taxon>Bacteria</taxon>
        <taxon>Pseudomonadati</taxon>
        <taxon>Bacteroidota</taxon>
        <taxon>Flavobacteriia</taxon>
        <taxon>Flavobacteriales</taxon>
        <taxon>Flavobacteriaceae</taxon>
        <taxon>Aquimarina</taxon>
    </lineage>
</organism>
<dbReference type="STRING" id="1317122.ATO12_03405"/>
<dbReference type="EMBL" id="AQRA01000001">
    <property type="protein sequence ID" value="EZH75849.1"/>
    <property type="molecule type" value="Genomic_DNA"/>
</dbReference>